<evidence type="ECO:0000313" key="4">
    <source>
        <dbReference type="Proteomes" id="UP000281553"/>
    </source>
</evidence>
<dbReference type="SUPFAM" id="SSF47862">
    <property type="entry name" value="Saposin"/>
    <property type="match status" value="2"/>
</dbReference>
<dbReference type="GO" id="GO:0006629">
    <property type="term" value="P:lipid metabolic process"/>
    <property type="evidence" value="ECO:0007669"/>
    <property type="project" value="InterPro"/>
</dbReference>
<dbReference type="InterPro" id="IPR007856">
    <property type="entry name" value="SapB_1"/>
</dbReference>
<feature type="domain" description="Saposin B-type" evidence="2">
    <location>
        <begin position="135"/>
        <end position="176"/>
    </location>
</feature>
<keyword evidence="1" id="KW-1015">Disulfide bond</keyword>
<reference evidence="3 4" key="1">
    <citation type="submission" date="2018-11" db="EMBL/GenBank/DDBJ databases">
        <authorList>
            <consortium name="Pathogen Informatics"/>
        </authorList>
    </citation>
    <scope>NUCLEOTIDE SEQUENCE [LARGE SCALE GENOMIC DNA]</scope>
</reference>
<dbReference type="AlphaFoldDB" id="A0A3P7P3G4"/>
<dbReference type="InterPro" id="IPR011001">
    <property type="entry name" value="Saposin-like"/>
</dbReference>
<dbReference type="OrthoDB" id="69496at2759"/>
<proteinExistence type="predicted"/>
<dbReference type="Pfam" id="PF05184">
    <property type="entry name" value="SapB_1"/>
    <property type="match status" value="1"/>
</dbReference>
<sequence>MLKNLVKEKLCASFGIFEKMCEAAVSKQVDAMIDDASNTNITELCVLFEQCAGVLSVELQAFMQAVLEKQVSQSRSPQPLTPLLGAKENQKPGAEIPVVCEFCETLIKKVLDLTVNNLTEEAVISALEQPLPLRLGDTCELCQMVIQYVYNQISDNATEAEIEEHLKHVCDHVGPLKDQTSKTAEERSVGKFANLAPSYRRLGDIKPLIASVHLLDLPNLQPSVIASL</sequence>
<dbReference type="EMBL" id="UYRU01054107">
    <property type="protein sequence ID" value="VDN12526.1"/>
    <property type="molecule type" value="Genomic_DNA"/>
</dbReference>
<dbReference type="PROSITE" id="PS50015">
    <property type="entry name" value="SAP_B"/>
    <property type="match status" value="1"/>
</dbReference>
<dbReference type="InterPro" id="IPR051428">
    <property type="entry name" value="Sphingo_Act-Surfact_Prot"/>
</dbReference>
<keyword evidence="4" id="KW-1185">Reference proteome</keyword>
<name>A0A3P7P3G4_DIBLA</name>
<evidence type="ECO:0000313" key="3">
    <source>
        <dbReference type="EMBL" id="VDN12526.1"/>
    </source>
</evidence>
<dbReference type="Gene3D" id="1.10.225.10">
    <property type="entry name" value="Saposin-like"/>
    <property type="match status" value="2"/>
</dbReference>
<dbReference type="PANTHER" id="PTHR11480">
    <property type="entry name" value="SAPOSIN-RELATED"/>
    <property type="match status" value="1"/>
</dbReference>
<accession>A0A3P7P3G4</accession>
<dbReference type="PANTHER" id="PTHR11480:SF3">
    <property type="entry name" value="BCDNA.GH08312"/>
    <property type="match status" value="1"/>
</dbReference>
<dbReference type="Proteomes" id="UP000281553">
    <property type="component" value="Unassembled WGS sequence"/>
</dbReference>
<gene>
    <name evidence="3" type="ORF">DILT_LOCUS8357</name>
</gene>
<protein>
    <recommendedName>
        <fullName evidence="2">Saposin B-type domain-containing protein</fullName>
    </recommendedName>
</protein>
<organism evidence="3 4">
    <name type="scientific">Dibothriocephalus latus</name>
    <name type="common">Fish tapeworm</name>
    <name type="synonym">Diphyllobothrium latum</name>
    <dbReference type="NCBI Taxonomy" id="60516"/>
    <lineage>
        <taxon>Eukaryota</taxon>
        <taxon>Metazoa</taxon>
        <taxon>Spiralia</taxon>
        <taxon>Lophotrochozoa</taxon>
        <taxon>Platyhelminthes</taxon>
        <taxon>Cestoda</taxon>
        <taxon>Eucestoda</taxon>
        <taxon>Diphyllobothriidea</taxon>
        <taxon>Diphyllobothriidae</taxon>
        <taxon>Dibothriocephalus</taxon>
    </lineage>
</organism>
<evidence type="ECO:0000256" key="1">
    <source>
        <dbReference type="ARBA" id="ARBA00023157"/>
    </source>
</evidence>
<dbReference type="InterPro" id="IPR008139">
    <property type="entry name" value="SaposinB_dom"/>
</dbReference>
<evidence type="ECO:0000259" key="2">
    <source>
        <dbReference type="PROSITE" id="PS50015"/>
    </source>
</evidence>